<dbReference type="SMART" id="SM00754">
    <property type="entry name" value="CHRD"/>
    <property type="match status" value="1"/>
</dbReference>
<dbReference type="InterPro" id="IPR010895">
    <property type="entry name" value="CHRD"/>
</dbReference>
<dbReference type="PANTHER" id="PTHR46526">
    <property type="entry name" value="CHORDIN"/>
    <property type="match status" value="1"/>
</dbReference>
<sequence length="252" mass="27519">MPGTLTHQVVVVAGQRVITRTLELVHGGTEQASRSVPLSEGWGAESGKGRGSVGRLEARHIHMLLQNELFINVATEMHADGELRGQVVSLPYSGLEALTQELPVPLAGQLVTPPVASSAGGHAWVALDERCHLHYEIIVSGLSRSDDLTVNAHLHGLAEIGEMDESSPSQRRLLTGFYGSQVHVPNSCEFGSRGAVVEEAEFDELVFVRDPEELRKDPLTCFFEGEHHTHGSHWTPQYNACFNCSCQKRTVI</sequence>
<dbReference type="PANTHER" id="PTHR46526:SF1">
    <property type="entry name" value="CHORDIN"/>
    <property type="match status" value="1"/>
</dbReference>
<keyword evidence="1" id="KW-0217">Developmental protein</keyword>
<dbReference type="AlphaFoldDB" id="A0AAV6G3V5"/>
<gene>
    <name evidence="3" type="ORF">AALO_G00206450</name>
</gene>
<name>A0AAV6G3V5_9TELE</name>
<evidence type="ECO:0000256" key="1">
    <source>
        <dbReference type="PROSITE-ProRule" id="PRU00230"/>
    </source>
</evidence>
<organism evidence="3 4">
    <name type="scientific">Alosa alosa</name>
    <name type="common">allis shad</name>
    <dbReference type="NCBI Taxonomy" id="278164"/>
    <lineage>
        <taxon>Eukaryota</taxon>
        <taxon>Metazoa</taxon>
        <taxon>Chordata</taxon>
        <taxon>Craniata</taxon>
        <taxon>Vertebrata</taxon>
        <taxon>Euteleostomi</taxon>
        <taxon>Actinopterygii</taxon>
        <taxon>Neopterygii</taxon>
        <taxon>Teleostei</taxon>
        <taxon>Clupei</taxon>
        <taxon>Clupeiformes</taxon>
        <taxon>Clupeoidei</taxon>
        <taxon>Clupeidae</taxon>
        <taxon>Alosa</taxon>
    </lineage>
</organism>
<accession>A0AAV6G3V5</accession>
<dbReference type="Pfam" id="PF07452">
    <property type="entry name" value="CHRD"/>
    <property type="match status" value="2"/>
</dbReference>
<evidence type="ECO:0000313" key="3">
    <source>
        <dbReference type="EMBL" id="KAG5269813.1"/>
    </source>
</evidence>
<dbReference type="GO" id="GO:0030514">
    <property type="term" value="P:negative regulation of BMP signaling pathway"/>
    <property type="evidence" value="ECO:0007669"/>
    <property type="project" value="TreeGrafter"/>
</dbReference>
<dbReference type="EMBL" id="JADWDJ010000015">
    <property type="protein sequence ID" value="KAG5269813.1"/>
    <property type="molecule type" value="Genomic_DNA"/>
</dbReference>
<dbReference type="GO" id="GO:0009953">
    <property type="term" value="P:dorsal/ventral pattern formation"/>
    <property type="evidence" value="ECO:0007669"/>
    <property type="project" value="TreeGrafter"/>
</dbReference>
<reference evidence="3" key="1">
    <citation type="submission" date="2020-10" db="EMBL/GenBank/DDBJ databases">
        <title>Chromosome-scale genome assembly of the Allis shad, Alosa alosa.</title>
        <authorList>
            <person name="Margot Z."/>
            <person name="Christophe K."/>
            <person name="Cabau C."/>
            <person name="Louis A."/>
            <person name="Berthelot C."/>
            <person name="Parey E."/>
            <person name="Roest Crollius H."/>
            <person name="Montfort J."/>
            <person name="Robinson-Rechavi M."/>
            <person name="Bucao C."/>
            <person name="Bouchez O."/>
            <person name="Gislard M."/>
            <person name="Lluch J."/>
            <person name="Milhes M."/>
            <person name="Lampietro C."/>
            <person name="Lopez Roques C."/>
            <person name="Donnadieu C."/>
            <person name="Braasch I."/>
            <person name="Desvignes T."/>
            <person name="Postlethwait J."/>
            <person name="Bobe J."/>
            <person name="Guiguen Y."/>
        </authorList>
    </citation>
    <scope>NUCLEOTIDE SEQUENCE</scope>
    <source>
        <strain evidence="3">M-15738</strain>
        <tissue evidence="3">Blood</tissue>
    </source>
</reference>
<dbReference type="Proteomes" id="UP000823561">
    <property type="component" value="Chromosome 15"/>
</dbReference>
<keyword evidence="4" id="KW-1185">Reference proteome</keyword>
<evidence type="ECO:0000313" key="4">
    <source>
        <dbReference type="Proteomes" id="UP000823561"/>
    </source>
</evidence>
<comment type="caution">
    <text evidence="3">The sequence shown here is derived from an EMBL/GenBank/DDBJ whole genome shotgun (WGS) entry which is preliminary data.</text>
</comment>
<evidence type="ECO:0000259" key="2">
    <source>
        <dbReference type="PROSITE" id="PS50933"/>
    </source>
</evidence>
<dbReference type="GO" id="GO:0036122">
    <property type="term" value="F:BMP binding"/>
    <property type="evidence" value="ECO:0007669"/>
    <property type="project" value="TreeGrafter"/>
</dbReference>
<dbReference type="PROSITE" id="PS50933">
    <property type="entry name" value="CHRD"/>
    <property type="match status" value="1"/>
</dbReference>
<proteinExistence type="predicted"/>
<feature type="domain" description="CHRD" evidence="2">
    <location>
        <begin position="1"/>
        <end position="92"/>
    </location>
</feature>
<protein>
    <recommendedName>
        <fullName evidence="2">CHRD domain-containing protein</fullName>
    </recommendedName>
</protein>
<dbReference type="InterPro" id="IPR052278">
    <property type="entry name" value="Chordin-like_regulators"/>
</dbReference>
<dbReference type="GO" id="GO:0005615">
    <property type="term" value="C:extracellular space"/>
    <property type="evidence" value="ECO:0007669"/>
    <property type="project" value="TreeGrafter"/>
</dbReference>